<evidence type="ECO:0000256" key="3">
    <source>
        <dbReference type="ARBA" id="ARBA00022694"/>
    </source>
</evidence>
<keyword evidence="3" id="KW-0819">tRNA processing</keyword>
<evidence type="ECO:0000256" key="5">
    <source>
        <dbReference type="ARBA" id="ARBA00022723"/>
    </source>
</evidence>
<dbReference type="STRING" id="35128.B8CGC5"/>
<dbReference type="RefSeq" id="XP_002295165.1">
    <property type="nucleotide sequence ID" value="XM_002295129.1"/>
</dbReference>
<comment type="cofactor">
    <cofactor evidence="1">
        <name>Zn(2+)</name>
        <dbReference type="ChEBI" id="CHEBI:29105"/>
    </cofactor>
</comment>
<feature type="region of interest" description="Disordered" evidence="9">
    <location>
        <begin position="1"/>
        <end position="24"/>
    </location>
</feature>
<evidence type="ECO:0000256" key="8">
    <source>
        <dbReference type="ARBA" id="ARBA00022833"/>
    </source>
</evidence>
<evidence type="ECO:0000256" key="6">
    <source>
        <dbReference type="ARBA" id="ARBA00022759"/>
    </source>
</evidence>
<dbReference type="KEGG" id="tps:THAPSDRAFT_12061"/>
<organism evidence="10 11">
    <name type="scientific">Thalassiosira pseudonana</name>
    <name type="common">Marine diatom</name>
    <name type="synonym">Cyclotella nana</name>
    <dbReference type="NCBI Taxonomy" id="35128"/>
    <lineage>
        <taxon>Eukaryota</taxon>
        <taxon>Sar</taxon>
        <taxon>Stramenopiles</taxon>
        <taxon>Ochrophyta</taxon>
        <taxon>Bacillariophyta</taxon>
        <taxon>Coscinodiscophyceae</taxon>
        <taxon>Thalassiosirophycidae</taxon>
        <taxon>Thalassiosirales</taxon>
        <taxon>Thalassiosiraceae</taxon>
        <taxon>Thalassiosira</taxon>
    </lineage>
</organism>
<evidence type="ECO:0000256" key="9">
    <source>
        <dbReference type="SAM" id="MobiDB-lite"/>
    </source>
</evidence>
<feature type="compositionally biased region" description="Polar residues" evidence="9">
    <location>
        <begin position="90"/>
        <end position="101"/>
    </location>
</feature>
<dbReference type="AlphaFoldDB" id="B8CGC5"/>
<feature type="region of interest" description="Disordered" evidence="9">
    <location>
        <begin position="87"/>
        <end position="147"/>
    </location>
</feature>
<reference evidence="10 11" key="2">
    <citation type="journal article" date="2008" name="Nature">
        <title>The Phaeodactylum genome reveals the evolutionary history of diatom genomes.</title>
        <authorList>
            <person name="Bowler C."/>
            <person name="Allen A.E."/>
            <person name="Badger J.H."/>
            <person name="Grimwood J."/>
            <person name="Jabbari K."/>
            <person name="Kuo A."/>
            <person name="Maheswari U."/>
            <person name="Martens C."/>
            <person name="Maumus F."/>
            <person name="Otillar R.P."/>
            <person name="Rayko E."/>
            <person name="Salamov A."/>
            <person name="Vandepoele K."/>
            <person name="Beszteri B."/>
            <person name="Gruber A."/>
            <person name="Heijde M."/>
            <person name="Katinka M."/>
            <person name="Mock T."/>
            <person name="Valentin K."/>
            <person name="Verret F."/>
            <person name="Berges J.A."/>
            <person name="Brownlee C."/>
            <person name="Cadoret J.P."/>
            <person name="Chiovitti A."/>
            <person name="Choi C.J."/>
            <person name="Coesel S."/>
            <person name="De Martino A."/>
            <person name="Detter J.C."/>
            <person name="Durkin C."/>
            <person name="Falciatore A."/>
            <person name="Fournet J."/>
            <person name="Haruta M."/>
            <person name="Huysman M.J."/>
            <person name="Jenkins B.D."/>
            <person name="Jiroutova K."/>
            <person name="Jorgensen R.E."/>
            <person name="Joubert Y."/>
            <person name="Kaplan A."/>
            <person name="Kroger N."/>
            <person name="Kroth P.G."/>
            <person name="La Roche J."/>
            <person name="Lindquist E."/>
            <person name="Lommer M."/>
            <person name="Martin-Jezequel V."/>
            <person name="Lopez P.J."/>
            <person name="Lucas S."/>
            <person name="Mangogna M."/>
            <person name="McGinnis K."/>
            <person name="Medlin L.K."/>
            <person name="Montsant A."/>
            <person name="Oudot-Le Secq M.P."/>
            <person name="Napoli C."/>
            <person name="Obornik M."/>
            <person name="Parker M.S."/>
            <person name="Petit J.L."/>
            <person name="Porcel B.M."/>
            <person name="Poulsen N."/>
            <person name="Robison M."/>
            <person name="Rychlewski L."/>
            <person name="Rynearson T.A."/>
            <person name="Schmutz J."/>
            <person name="Shapiro H."/>
            <person name="Siaut M."/>
            <person name="Stanley M."/>
            <person name="Sussman M.R."/>
            <person name="Taylor A.R."/>
            <person name="Vardi A."/>
            <person name="von Dassow P."/>
            <person name="Vyverman W."/>
            <person name="Willis A."/>
            <person name="Wyrwicz L.S."/>
            <person name="Rokhsar D.S."/>
            <person name="Weissenbach J."/>
            <person name="Armbrust E.V."/>
            <person name="Green B.R."/>
            <person name="Van de Peer Y."/>
            <person name="Grigoriev I.V."/>
        </authorList>
    </citation>
    <scope>NUCLEOTIDE SEQUENCE [LARGE SCALE GENOMIC DNA]</scope>
    <source>
        <strain evidence="10 11">CCMP1335</strain>
    </source>
</reference>
<dbReference type="eggNOG" id="KOG2121">
    <property type="taxonomic scope" value="Eukaryota"/>
</dbReference>
<keyword evidence="6" id="KW-0255">Endonuclease</keyword>
<gene>
    <name evidence="10" type="ORF">THAPSDRAFT_12061</name>
</gene>
<sequence length="656" mass="72099">MSTKDITPPPTATSSAAITSRSSLEKMTVKQLKEYIQENDMEVPRGASLKLKKDIIAFIWGYTAGDGGANDGGDGVKGKEEEFGGAESFLNESSNSDVTRQPQKRKPTKLSIGTGMPPLPSQPTSSSSSLEDSINDNNQEEDEPYYLTPKDRIVLHVLDRYPPLHDAIISACSTSNTDTNTPTIDTITTSNIDQCDLNSLSYTTPNGLGENDMRQTYHPLLANATQTDLDLVFIGTASCTPGVTRGVSCTALRLNWRSHKVVDGKDVGFKLSIQRTSSIKPGKVSKIFITHCHGDHSFGLPGLLCLMGTDRDRDAPPIDIYGPEGLRMWLRVAIRYSVSRVVPPYRVHELMDVPMAPEWEQGHRRNGRFYYQLKNEGGGRRWGNKGLAGEDAVSWISRAPMMNLEPSRDFGEIEGGRDIYPRYDHPQCHDGAPVWEVEKDSDVSVYAAPMSHGVPCVGYVIEEHDRPGRLQPENVLPVIERNHAGLIEAGVRHPMKVMAMVKNLPVGGSYTFPDGTVVKQEDVVEPPRKGRKVVICGDTADCRGLEGLAQGADVLVHEATNTFLPGVDKDGDLRGVTRDAKIHGHSTPFMAGEFAKRIGAKKLVLNHFSARYKGDQSIESMTIMTRMERQAMKASGLPETSVACAWDYMILPIPRN</sequence>
<dbReference type="Gene3D" id="3.60.15.10">
    <property type="entry name" value="Ribonuclease Z/Hydroxyacylglutathione hydrolase-like"/>
    <property type="match status" value="1"/>
</dbReference>
<dbReference type="GO" id="GO:0005634">
    <property type="term" value="C:nucleus"/>
    <property type="evidence" value="ECO:0000318"/>
    <property type="project" value="GO_Central"/>
</dbReference>
<keyword evidence="11" id="KW-1185">Reference proteome</keyword>
<keyword evidence="8" id="KW-0862">Zinc</keyword>
<dbReference type="Proteomes" id="UP000001449">
    <property type="component" value="Chromosome 23"/>
</dbReference>
<dbReference type="InParanoid" id="B8CGC5"/>
<protein>
    <recommendedName>
        <fullName evidence="12">Metallo-beta-lactamase domain-containing protein</fullName>
    </recommendedName>
</protein>
<evidence type="ECO:0000313" key="10">
    <source>
        <dbReference type="EMBL" id="EED87469.1"/>
    </source>
</evidence>
<evidence type="ECO:0000256" key="7">
    <source>
        <dbReference type="ARBA" id="ARBA00022801"/>
    </source>
</evidence>
<dbReference type="EMBL" id="CM000654">
    <property type="protein sequence ID" value="EED87469.1"/>
    <property type="molecule type" value="Genomic_DNA"/>
</dbReference>
<dbReference type="PaxDb" id="35128-Thaps12061"/>
<dbReference type="InterPro" id="IPR013471">
    <property type="entry name" value="RNase_Z/BN"/>
</dbReference>
<dbReference type="OMA" id="PEGLRMW"/>
<dbReference type="HAMAP" id="MF_01818">
    <property type="entry name" value="RNase_Z_BN"/>
    <property type="match status" value="1"/>
</dbReference>
<accession>B8CGC5</accession>
<dbReference type="GO" id="GO:0046872">
    <property type="term" value="F:metal ion binding"/>
    <property type="evidence" value="ECO:0007669"/>
    <property type="project" value="UniProtKB-KW"/>
</dbReference>
<evidence type="ECO:0000256" key="4">
    <source>
        <dbReference type="ARBA" id="ARBA00022722"/>
    </source>
</evidence>
<keyword evidence="4" id="KW-0540">Nuclease</keyword>
<name>B8CGC5_THAPS</name>
<evidence type="ECO:0008006" key="12">
    <source>
        <dbReference type="Google" id="ProtNLM"/>
    </source>
</evidence>
<reference evidence="10 11" key="1">
    <citation type="journal article" date="2004" name="Science">
        <title>The genome of the diatom Thalassiosira pseudonana: ecology, evolution, and metabolism.</title>
        <authorList>
            <person name="Armbrust E.V."/>
            <person name="Berges J.A."/>
            <person name="Bowler C."/>
            <person name="Green B.R."/>
            <person name="Martinez D."/>
            <person name="Putnam N.H."/>
            <person name="Zhou S."/>
            <person name="Allen A.E."/>
            <person name="Apt K.E."/>
            <person name="Bechner M."/>
            <person name="Brzezinski M.A."/>
            <person name="Chaal B.K."/>
            <person name="Chiovitti A."/>
            <person name="Davis A.K."/>
            <person name="Demarest M.S."/>
            <person name="Detter J.C."/>
            <person name="Glavina T."/>
            <person name="Goodstein D."/>
            <person name="Hadi M.Z."/>
            <person name="Hellsten U."/>
            <person name="Hildebrand M."/>
            <person name="Jenkins B.D."/>
            <person name="Jurka J."/>
            <person name="Kapitonov V.V."/>
            <person name="Kroger N."/>
            <person name="Lau W.W."/>
            <person name="Lane T.W."/>
            <person name="Larimer F.W."/>
            <person name="Lippmeier J.C."/>
            <person name="Lucas S."/>
            <person name="Medina M."/>
            <person name="Montsant A."/>
            <person name="Obornik M."/>
            <person name="Parker M.S."/>
            <person name="Palenik B."/>
            <person name="Pazour G.J."/>
            <person name="Richardson P.M."/>
            <person name="Rynearson T.A."/>
            <person name="Saito M.A."/>
            <person name="Schwartz D.C."/>
            <person name="Thamatrakoln K."/>
            <person name="Valentin K."/>
            <person name="Vardi A."/>
            <person name="Wilkerson F.P."/>
            <person name="Rokhsar D.S."/>
        </authorList>
    </citation>
    <scope>NUCLEOTIDE SEQUENCE [LARGE SCALE GENOMIC DNA]</scope>
    <source>
        <strain evidence="10 11">CCMP1335</strain>
    </source>
</reference>
<evidence type="ECO:0000313" key="11">
    <source>
        <dbReference type="Proteomes" id="UP000001449"/>
    </source>
</evidence>
<proteinExistence type="inferred from homology"/>
<dbReference type="SUPFAM" id="SSF56281">
    <property type="entry name" value="Metallo-hydrolase/oxidoreductase"/>
    <property type="match status" value="1"/>
</dbReference>
<evidence type="ECO:0000256" key="2">
    <source>
        <dbReference type="ARBA" id="ARBA00011738"/>
    </source>
</evidence>
<keyword evidence="7" id="KW-0378">Hydrolase</keyword>
<dbReference type="HOGENOM" id="CLU_418306_0_0_1"/>
<dbReference type="GeneID" id="7448890"/>
<comment type="subunit">
    <text evidence="2">Homodimer.</text>
</comment>
<dbReference type="PANTHER" id="PTHR46018">
    <property type="entry name" value="ZINC PHOSPHODIESTERASE ELAC PROTEIN 1"/>
    <property type="match status" value="1"/>
</dbReference>
<keyword evidence="5" id="KW-0479">Metal-binding</keyword>
<dbReference type="PANTHER" id="PTHR46018:SF2">
    <property type="entry name" value="ZINC PHOSPHODIESTERASE ELAC PROTEIN 1"/>
    <property type="match status" value="1"/>
</dbReference>
<evidence type="ECO:0000256" key="1">
    <source>
        <dbReference type="ARBA" id="ARBA00001947"/>
    </source>
</evidence>
<dbReference type="GO" id="GO:0042781">
    <property type="term" value="F:3'-tRNA processing endoribonuclease activity"/>
    <property type="evidence" value="ECO:0000318"/>
    <property type="project" value="GO_Central"/>
</dbReference>
<dbReference type="InterPro" id="IPR036866">
    <property type="entry name" value="RibonucZ/Hydroxyglut_hydro"/>
</dbReference>